<name>A0A7W7Y0D2_9GAMM</name>
<dbReference type="AlphaFoldDB" id="A0A7W7Y0D2"/>
<dbReference type="Proteomes" id="UP000519004">
    <property type="component" value="Unassembled WGS sequence"/>
</dbReference>
<dbReference type="RefSeq" id="WP_183948263.1">
    <property type="nucleotide sequence ID" value="NZ_JACHHX010000008.1"/>
</dbReference>
<reference evidence="1 2" key="1">
    <citation type="submission" date="2020-08" db="EMBL/GenBank/DDBJ databases">
        <title>Genomic Encyclopedia of Type Strains, Phase IV (KMG-IV): sequencing the most valuable type-strain genomes for metagenomic binning, comparative biology and taxonomic classification.</title>
        <authorList>
            <person name="Goeker M."/>
        </authorList>
    </citation>
    <scope>NUCLEOTIDE SEQUENCE [LARGE SCALE GENOMIC DNA]</scope>
    <source>
        <strain evidence="1 2">DSM 25897</strain>
    </source>
</reference>
<dbReference type="EMBL" id="JACHHX010000008">
    <property type="protein sequence ID" value="MBB5015583.1"/>
    <property type="molecule type" value="Genomic_DNA"/>
</dbReference>
<evidence type="ECO:0000313" key="2">
    <source>
        <dbReference type="Proteomes" id="UP000519004"/>
    </source>
</evidence>
<organism evidence="1 2">
    <name type="scientific">Rehaibacterium terrae</name>
    <dbReference type="NCBI Taxonomy" id="1341696"/>
    <lineage>
        <taxon>Bacteria</taxon>
        <taxon>Pseudomonadati</taxon>
        <taxon>Pseudomonadota</taxon>
        <taxon>Gammaproteobacteria</taxon>
        <taxon>Lysobacterales</taxon>
        <taxon>Lysobacteraceae</taxon>
        <taxon>Rehaibacterium</taxon>
    </lineage>
</organism>
<comment type="caution">
    <text evidence="1">The sequence shown here is derived from an EMBL/GenBank/DDBJ whole genome shotgun (WGS) entry which is preliminary data.</text>
</comment>
<protein>
    <submittedName>
        <fullName evidence="1">Uncharacterized protein</fullName>
    </submittedName>
</protein>
<keyword evidence="2" id="KW-1185">Reference proteome</keyword>
<sequence>MTTFLVLVAFVLLLLMALGALMLLSGLIGGALRLLSGERTGTPPDD</sequence>
<evidence type="ECO:0000313" key="1">
    <source>
        <dbReference type="EMBL" id="MBB5015583.1"/>
    </source>
</evidence>
<proteinExistence type="predicted"/>
<accession>A0A7W7Y0D2</accession>
<gene>
    <name evidence="1" type="ORF">HNQ58_001487</name>
</gene>